<protein>
    <submittedName>
        <fullName evidence="2">Uncharacterized protein</fullName>
    </submittedName>
</protein>
<dbReference type="EMBL" id="JBBKTX010000020">
    <property type="protein sequence ID" value="MFK4753784.1"/>
    <property type="molecule type" value="Genomic_DNA"/>
</dbReference>
<sequence>MFSGTRPFEYKTVVALLFSGIFHLIALLLVFLAFSDFFSGLWNPEIEMVTHVIKSINNLIIALAMYELGVGVGKEYTSDVAGESIFVSVRRTISRFVGTVCIALVLEALIMIIKYSQLELAGNLYYPVAILVACALLLASLGVFLALTRRVCEEDQLSCNIQHQSASATQGSAAESSAAAQPARA</sequence>
<comment type="caution">
    <text evidence="2">The sequence shown here is derived from an EMBL/GenBank/DDBJ whole genome shotgun (WGS) entry which is preliminary data.</text>
</comment>
<dbReference type="Proteomes" id="UP001620597">
    <property type="component" value="Unassembled WGS sequence"/>
</dbReference>
<evidence type="ECO:0000313" key="2">
    <source>
        <dbReference type="EMBL" id="MFK4753784.1"/>
    </source>
</evidence>
<feature type="transmembrane region" description="Helical" evidence="1">
    <location>
        <begin position="125"/>
        <end position="147"/>
    </location>
</feature>
<name>A0ABW8NLC8_9GAMM</name>
<dbReference type="RefSeq" id="WP_416206783.1">
    <property type="nucleotide sequence ID" value="NZ_JBBKTX010000020.1"/>
</dbReference>
<keyword evidence="3" id="KW-1185">Reference proteome</keyword>
<keyword evidence="1" id="KW-0812">Transmembrane</keyword>
<feature type="transmembrane region" description="Helical" evidence="1">
    <location>
        <begin position="12"/>
        <end position="35"/>
    </location>
</feature>
<feature type="transmembrane region" description="Helical" evidence="1">
    <location>
        <begin position="93"/>
        <end position="113"/>
    </location>
</feature>
<keyword evidence="1" id="KW-0472">Membrane</keyword>
<keyword evidence="1" id="KW-1133">Transmembrane helix</keyword>
<proteinExistence type="predicted"/>
<evidence type="ECO:0000313" key="3">
    <source>
        <dbReference type="Proteomes" id="UP001620597"/>
    </source>
</evidence>
<organism evidence="2 3">
    <name type="scientific">Oceanobacter antarcticus</name>
    <dbReference type="NCBI Taxonomy" id="3133425"/>
    <lineage>
        <taxon>Bacteria</taxon>
        <taxon>Pseudomonadati</taxon>
        <taxon>Pseudomonadota</taxon>
        <taxon>Gammaproteobacteria</taxon>
        <taxon>Oceanospirillales</taxon>
        <taxon>Oceanospirillaceae</taxon>
        <taxon>Oceanobacter</taxon>
    </lineage>
</organism>
<evidence type="ECO:0000256" key="1">
    <source>
        <dbReference type="SAM" id="Phobius"/>
    </source>
</evidence>
<feature type="transmembrane region" description="Helical" evidence="1">
    <location>
        <begin position="55"/>
        <end position="72"/>
    </location>
</feature>
<reference evidence="2 3" key="1">
    <citation type="submission" date="2024-03" db="EMBL/GenBank/DDBJ databases">
        <title>High-quality draft genome sequence of Oceanobacter sp. wDCs-4.</title>
        <authorList>
            <person name="Dong C."/>
        </authorList>
    </citation>
    <scope>NUCLEOTIDE SEQUENCE [LARGE SCALE GENOMIC DNA]</scope>
    <source>
        <strain evidence="3">wDCs-4</strain>
    </source>
</reference>
<gene>
    <name evidence="2" type="ORF">WG929_15315</name>
</gene>
<accession>A0ABW8NLC8</accession>